<keyword evidence="1" id="KW-1133">Transmembrane helix</keyword>
<evidence type="ECO:0008006" key="4">
    <source>
        <dbReference type="Google" id="ProtNLM"/>
    </source>
</evidence>
<evidence type="ECO:0000256" key="1">
    <source>
        <dbReference type="SAM" id="Phobius"/>
    </source>
</evidence>
<evidence type="ECO:0000313" key="3">
    <source>
        <dbReference type="Proteomes" id="UP001168642"/>
    </source>
</evidence>
<dbReference type="Proteomes" id="UP001168642">
    <property type="component" value="Unassembled WGS sequence"/>
</dbReference>
<feature type="transmembrane region" description="Helical" evidence="1">
    <location>
        <begin position="20"/>
        <end position="44"/>
    </location>
</feature>
<dbReference type="RefSeq" id="WP_302884339.1">
    <property type="nucleotide sequence ID" value="NZ_JAUMIT010000004.1"/>
</dbReference>
<name>A0ABT8VT13_9FLAO</name>
<feature type="transmembrane region" description="Helical" evidence="1">
    <location>
        <begin position="189"/>
        <end position="208"/>
    </location>
</feature>
<keyword evidence="1" id="KW-0812">Transmembrane</keyword>
<sequence>MEKYFNPTRFSKYFRYNLSIHYKAYFITCIILLIGLVCTNYIYLCSNHEYKANTHVTIYTLSYCLSAVLVIGTGFPELRSKSKTIYFITIPASILEKYLVQFFIRIICFTIIYHVLFWISLKLAHHFYMLTDYKKHFVIYDYSFFSALENGYSSKSYSLFSLIISICLLVFTGSAIYKKFALFKTVFTIFAFLFGIYILLLIYSHIFNPEVTHGFYPELQPRNVYQEYNTMILLMIAISCVTSILLLPLAYFKLKEKEL</sequence>
<protein>
    <recommendedName>
        <fullName evidence="4">ABC transporter permease</fullName>
    </recommendedName>
</protein>
<gene>
    <name evidence="2" type="ORF">QVZ41_09515</name>
</gene>
<proteinExistence type="predicted"/>
<feature type="transmembrane region" description="Helical" evidence="1">
    <location>
        <begin position="228"/>
        <end position="252"/>
    </location>
</feature>
<dbReference type="EMBL" id="JAUMIT010000004">
    <property type="protein sequence ID" value="MDO3695080.1"/>
    <property type="molecule type" value="Genomic_DNA"/>
</dbReference>
<evidence type="ECO:0000313" key="2">
    <source>
        <dbReference type="EMBL" id="MDO3695080.1"/>
    </source>
</evidence>
<keyword evidence="1" id="KW-0472">Membrane</keyword>
<organism evidence="2 3">
    <name type="scientific">Wenyingzhuangia gilva</name>
    <dbReference type="NCBI Taxonomy" id="3057677"/>
    <lineage>
        <taxon>Bacteria</taxon>
        <taxon>Pseudomonadati</taxon>
        <taxon>Bacteroidota</taxon>
        <taxon>Flavobacteriia</taxon>
        <taxon>Flavobacteriales</taxon>
        <taxon>Flavobacteriaceae</taxon>
        <taxon>Wenyingzhuangia</taxon>
    </lineage>
</organism>
<keyword evidence="3" id="KW-1185">Reference proteome</keyword>
<comment type="caution">
    <text evidence="2">The sequence shown here is derived from an EMBL/GenBank/DDBJ whole genome shotgun (WGS) entry which is preliminary data.</text>
</comment>
<feature type="transmembrane region" description="Helical" evidence="1">
    <location>
        <begin position="157"/>
        <end position="177"/>
    </location>
</feature>
<feature type="transmembrane region" description="Helical" evidence="1">
    <location>
        <begin position="56"/>
        <end position="78"/>
    </location>
</feature>
<accession>A0ABT8VT13</accession>
<reference evidence="2" key="1">
    <citation type="submission" date="2023-07" db="EMBL/GenBank/DDBJ databases">
        <title>Wenyingzhuangia sp. chi5 genome sequencing and assembly.</title>
        <authorList>
            <person name="Park S."/>
        </authorList>
    </citation>
    <scope>NUCLEOTIDE SEQUENCE</scope>
    <source>
        <strain evidence="2">Chi5</strain>
    </source>
</reference>
<feature type="transmembrane region" description="Helical" evidence="1">
    <location>
        <begin position="98"/>
        <end position="121"/>
    </location>
</feature>